<proteinExistence type="inferred from homology"/>
<keyword evidence="6 11" id="KW-0949">S-adenosyl-L-methionine</keyword>
<keyword evidence="11" id="KW-0004">4Fe-4S</keyword>
<dbReference type="Gene3D" id="3.40.50.11840">
    <property type="entry name" value="Diphthamide synthesis DPH1/DPH2 domain 1"/>
    <property type="match status" value="1"/>
</dbReference>
<reference evidence="12" key="1">
    <citation type="submission" date="2020-05" db="EMBL/GenBank/DDBJ databases">
        <title>Phylogenomic resolution of chytrid fungi.</title>
        <authorList>
            <person name="Stajich J.E."/>
            <person name="Amses K."/>
            <person name="Simmons R."/>
            <person name="Seto K."/>
            <person name="Myers J."/>
            <person name="Bonds A."/>
            <person name="Quandt C.A."/>
            <person name="Barry K."/>
            <person name="Liu P."/>
            <person name="Grigoriev I."/>
            <person name="Longcore J.E."/>
            <person name="James T.Y."/>
        </authorList>
    </citation>
    <scope>NUCLEOTIDE SEQUENCE</scope>
    <source>
        <strain evidence="12">PLAUS21</strain>
    </source>
</reference>
<gene>
    <name evidence="12" type="primary">DPH1</name>
    <name evidence="12" type="ORF">HK103_006053</name>
</gene>
<comment type="function">
    <text evidence="11">Catalyzes the first step of diphthamide biosynthesis, a post-translational modification of histidine which occurs in elongation factor 2.</text>
</comment>
<dbReference type="NCBIfam" id="TIGR00322">
    <property type="entry name" value="diphth2_R"/>
    <property type="match status" value="1"/>
</dbReference>
<protein>
    <recommendedName>
        <fullName evidence="4 11">2-(3-amino-3-carboxypropyl)histidine synthase subunit 1</fullName>
        <ecNumber evidence="3 11">2.5.1.108</ecNumber>
    </recommendedName>
</protein>
<evidence type="ECO:0000256" key="9">
    <source>
        <dbReference type="ARBA" id="ARBA00023014"/>
    </source>
</evidence>
<accession>A0AAD5Y710</accession>
<dbReference type="Gene3D" id="3.40.50.11850">
    <property type="entry name" value="Diphthamide synthesis DPH1/DPH2 domain 2"/>
    <property type="match status" value="1"/>
</dbReference>
<dbReference type="Gene3D" id="3.40.50.11860">
    <property type="entry name" value="Diphthamide synthesis DPH1/DPH2 domain 3"/>
    <property type="match status" value="1"/>
</dbReference>
<comment type="catalytic activity">
    <reaction evidence="10 11">
        <text>L-histidyl-[translation elongation factor 2] + S-adenosyl-L-methionine = 2-[(3S)-amino-3-carboxypropyl]-L-histidyl-[translation elongation factor 2] + S-methyl-5'-thioadenosine + H(+)</text>
        <dbReference type="Rhea" id="RHEA:36783"/>
        <dbReference type="Rhea" id="RHEA-COMP:9748"/>
        <dbReference type="Rhea" id="RHEA-COMP:9749"/>
        <dbReference type="ChEBI" id="CHEBI:15378"/>
        <dbReference type="ChEBI" id="CHEBI:17509"/>
        <dbReference type="ChEBI" id="CHEBI:29979"/>
        <dbReference type="ChEBI" id="CHEBI:59789"/>
        <dbReference type="ChEBI" id="CHEBI:73995"/>
        <dbReference type="EC" id="2.5.1.108"/>
    </reaction>
</comment>
<sequence>MAECENNCACSSEEKKKKPKRFIGKKSTGNKTALTTQPTKIVNSIPQALLEDEYLKELISALPSNYNFEIYKSIHQIQQYKPSRIALQFPEGLLVYSTAISDIILNFCGVECLIMGDVTYGACCIDDFTAIALGCDFMIHYGHSCLIPIDTTKIKTLYVFVDIGIDIQHFIDTVKYNVEVGKKICLVGTIQFVGSLGKCVEGLQGYEVVVPQSRPLSKGEILGCTAPKIEADVLVYLGDGRFHLEAIMIANPTIEAYRYDPYSKKYTRERYDHQEMYDIRSHAIEQAKKAKKIGLIQGTLGRQGSPKVMQYLESVLLEKGIEHVNILLSEIMPEKLSRFKDIDCFVQTSCPRLSIDWGYAFDKPLLTPYEAAVLFEKTEKWTVYPMDYYAQKSLGPWTPNHK</sequence>
<evidence type="ECO:0000256" key="11">
    <source>
        <dbReference type="PIRNR" id="PIRNR004967"/>
    </source>
</evidence>
<evidence type="ECO:0000256" key="10">
    <source>
        <dbReference type="ARBA" id="ARBA00048403"/>
    </source>
</evidence>
<dbReference type="InterPro" id="IPR042265">
    <property type="entry name" value="DPH1/DPH2_3"/>
</dbReference>
<dbReference type="InterPro" id="IPR042264">
    <property type="entry name" value="DPH1/DPH2_2"/>
</dbReference>
<comment type="caution">
    <text evidence="12">The sequence shown here is derived from an EMBL/GenBank/DDBJ whole genome shotgun (WGS) entry which is preliminary data.</text>
</comment>
<keyword evidence="9" id="KW-0411">Iron-sulfur</keyword>
<dbReference type="AlphaFoldDB" id="A0AAD5Y710"/>
<dbReference type="FunFam" id="3.40.50.11850:FF:000001">
    <property type="entry name" value="2-(3-amino-3-carboxypropyl)histidine synthase subunit 1"/>
    <property type="match status" value="1"/>
</dbReference>
<comment type="similarity">
    <text evidence="2 11">Belongs to the DPH1/DPH2 family. DPH1 subfamily.</text>
</comment>
<dbReference type="GO" id="GO:0090560">
    <property type="term" value="F:2-(3-amino-3-carboxypropyl)histidine synthase activity"/>
    <property type="evidence" value="ECO:0007669"/>
    <property type="project" value="UniProtKB-UniRule"/>
</dbReference>
<evidence type="ECO:0000256" key="2">
    <source>
        <dbReference type="ARBA" id="ARBA00010173"/>
    </source>
</evidence>
<dbReference type="GO" id="GO:0046872">
    <property type="term" value="F:metal ion binding"/>
    <property type="evidence" value="ECO:0007669"/>
    <property type="project" value="UniProtKB-KW"/>
</dbReference>
<evidence type="ECO:0000313" key="12">
    <source>
        <dbReference type="EMBL" id="KAJ3255795.1"/>
    </source>
</evidence>
<comment type="cofactor">
    <cofactor evidence="11">
        <name>[4Fe-4S] cluster</name>
        <dbReference type="ChEBI" id="CHEBI:49883"/>
    </cofactor>
    <text evidence="11">Binds 1 [4Fe-4S] cluster per subunit. The cluster is coordinated with 3 cysteines and an exchangeable S-adenosyl-L-methionine.</text>
</comment>
<evidence type="ECO:0000256" key="6">
    <source>
        <dbReference type="ARBA" id="ARBA00022691"/>
    </source>
</evidence>
<keyword evidence="13" id="KW-1185">Reference proteome</keyword>
<evidence type="ECO:0000256" key="5">
    <source>
        <dbReference type="ARBA" id="ARBA00022679"/>
    </source>
</evidence>
<keyword evidence="8" id="KW-0408">Iron</keyword>
<dbReference type="PANTHER" id="PTHR10762:SF1">
    <property type="entry name" value="2-(3-AMINO-3-CARBOXYPROPYL)HISTIDINE SYNTHASE SUBUNIT 1"/>
    <property type="match status" value="1"/>
</dbReference>
<dbReference type="GO" id="GO:0017183">
    <property type="term" value="P:protein histidyl modification to diphthamide"/>
    <property type="evidence" value="ECO:0007669"/>
    <property type="project" value="UniProtKB-UniRule"/>
</dbReference>
<organism evidence="12 13">
    <name type="scientific">Boothiomyces macroporosus</name>
    <dbReference type="NCBI Taxonomy" id="261099"/>
    <lineage>
        <taxon>Eukaryota</taxon>
        <taxon>Fungi</taxon>
        <taxon>Fungi incertae sedis</taxon>
        <taxon>Chytridiomycota</taxon>
        <taxon>Chytridiomycota incertae sedis</taxon>
        <taxon>Chytridiomycetes</taxon>
        <taxon>Rhizophydiales</taxon>
        <taxon>Terramycetaceae</taxon>
        <taxon>Boothiomyces</taxon>
    </lineage>
</organism>
<dbReference type="GO" id="GO:0051539">
    <property type="term" value="F:4 iron, 4 sulfur cluster binding"/>
    <property type="evidence" value="ECO:0007669"/>
    <property type="project" value="UniProtKB-UniRule"/>
</dbReference>
<dbReference type="Pfam" id="PF01866">
    <property type="entry name" value="Diphthamide_syn"/>
    <property type="match status" value="1"/>
</dbReference>
<evidence type="ECO:0000256" key="4">
    <source>
        <dbReference type="ARBA" id="ARBA00021915"/>
    </source>
</evidence>
<dbReference type="PIRSF" id="PIRSF004967">
    <property type="entry name" value="DPH1"/>
    <property type="match status" value="1"/>
</dbReference>
<comment type="pathway">
    <text evidence="1 11">Protein modification; peptidyl-diphthamide biosynthesis.</text>
</comment>
<dbReference type="InterPro" id="IPR035435">
    <property type="entry name" value="DPH1/DPH2_euk_archaea"/>
</dbReference>
<dbReference type="SFLD" id="SFLDS00032">
    <property type="entry name" value="Radical_SAM_3-amino-3-carboxyp"/>
    <property type="match status" value="1"/>
</dbReference>
<evidence type="ECO:0000256" key="7">
    <source>
        <dbReference type="ARBA" id="ARBA00022723"/>
    </source>
</evidence>
<dbReference type="Proteomes" id="UP001210925">
    <property type="component" value="Unassembled WGS sequence"/>
</dbReference>
<dbReference type="FunFam" id="3.40.50.11860:FF:000002">
    <property type="entry name" value="2-(3-amino-3-carboxypropyl)histidine synthase subunit 1"/>
    <property type="match status" value="1"/>
</dbReference>
<dbReference type="EC" id="2.5.1.108" evidence="3 11"/>
<dbReference type="PANTHER" id="PTHR10762">
    <property type="entry name" value="DIPHTHAMIDE BIOSYNTHESIS PROTEIN"/>
    <property type="match status" value="1"/>
</dbReference>
<name>A0AAD5Y710_9FUNG</name>
<dbReference type="InterPro" id="IPR042263">
    <property type="entry name" value="DPH1/DPH2_1"/>
</dbReference>
<keyword evidence="7" id="KW-0479">Metal-binding</keyword>
<evidence type="ECO:0000313" key="13">
    <source>
        <dbReference type="Proteomes" id="UP001210925"/>
    </source>
</evidence>
<dbReference type="EMBL" id="JADGKB010000060">
    <property type="protein sequence ID" value="KAJ3255795.1"/>
    <property type="molecule type" value="Genomic_DNA"/>
</dbReference>
<evidence type="ECO:0000256" key="3">
    <source>
        <dbReference type="ARBA" id="ARBA00012221"/>
    </source>
</evidence>
<evidence type="ECO:0000256" key="1">
    <source>
        <dbReference type="ARBA" id="ARBA00005156"/>
    </source>
</evidence>
<dbReference type="InterPro" id="IPR016435">
    <property type="entry name" value="DPH1/DPH2"/>
</dbReference>
<evidence type="ECO:0000256" key="8">
    <source>
        <dbReference type="ARBA" id="ARBA00023004"/>
    </source>
</evidence>
<dbReference type="FunFam" id="3.40.50.11840:FF:000001">
    <property type="entry name" value="2-(3-amino-3-carboxypropyl)histidine synthase subunit 1"/>
    <property type="match status" value="1"/>
</dbReference>
<keyword evidence="5 11" id="KW-0808">Transferase</keyword>